<geneLocation type="mitochondrion" evidence="2"/>
<dbReference type="EMBL" id="OVEO01000017">
    <property type="protein sequence ID" value="SPR01308.1"/>
    <property type="molecule type" value="Genomic_DNA"/>
</dbReference>
<protein>
    <submittedName>
        <fullName evidence="1">Uncharacterized protein</fullName>
    </submittedName>
</protein>
<proteinExistence type="predicted"/>
<sequence length="216" mass="23662">MAAAATTLQPVVIVAPSRVPRGFMPAMTASGQFRVRTDDSIAPSLIIPSAVSVACVVAAEDQWLVHVHREKLLENCTRVCKTFQQSFLLCIISTELGRQLLLEFQSKNLRSLPQVVMCKSVDDVPKVVACLVRAFRGETSASRERRVKQLFESRSGPHVAREVLSNMPGVDPQEMALLQDCLGSIKRISQATPAEMTRSTPVSSKTAAYVARFFSS</sequence>
<dbReference type="AlphaFoldDB" id="A0A0G4J1W2"/>
<name>A0A0G4J1W2_PLABS</name>
<dbReference type="InterPro" id="IPR010994">
    <property type="entry name" value="RuvA_2-like"/>
</dbReference>
<accession>A0A0G4J1W2</accession>
<dbReference type="Proteomes" id="UP000039324">
    <property type="component" value="Unassembled WGS sequence"/>
</dbReference>
<dbReference type="Gene3D" id="1.10.150.20">
    <property type="entry name" value="5' to 3' exonuclease, C-terminal subdomain"/>
    <property type="match status" value="1"/>
</dbReference>
<evidence type="ECO:0000313" key="4">
    <source>
        <dbReference type="Proteomes" id="UP000290189"/>
    </source>
</evidence>
<keyword evidence="2" id="KW-0496">Mitochondrion</keyword>
<reference evidence="1 3" key="1">
    <citation type="submission" date="2015-02" db="EMBL/GenBank/DDBJ databases">
        <authorList>
            <person name="Chooi Y.-H."/>
        </authorList>
    </citation>
    <scope>NUCLEOTIDE SEQUENCE [LARGE SCALE GENOMIC DNA]</scope>
    <source>
        <strain evidence="1">E3</strain>
    </source>
</reference>
<dbReference type="SUPFAM" id="SSF47781">
    <property type="entry name" value="RuvA domain 2-like"/>
    <property type="match status" value="1"/>
</dbReference>
<reference evidence="2 4" key="2">
    <citation type="submission" date="2018-03" db="EMBL/GenBank/DDBJ databases">
        <authorList>
            <person name="Fogelqvist J."/>
        </authorList>
    </citation>
    <scope>NUCLEOTIDE SEQUENCE [LARGE SCALE GENOMIC DNA]</scope>
</reference>
<organism evidence="1 3">
    <name type="scientific">Plasmodiophora brassicae</name>
    <name type="common">Clubroot disease agent</name>
    <dbReference type="NCBI Taxonomy" id="37360"/>
    <lineage>
        <taxon>Eukaryota</taxon>
        <taxon>Sar</taxon>
        <taxon>Rhizaria</taxon>
        <taxon>Endomyxa</taxon>
        <taxon>Phytomyxea</taxon>
        <taxon>Plasmodiophorida</taxon>
        <taxon>Plasmodiophoridae</taxon>
        <taxon>Plasmodiophora</taxon>
    </lineage>
</organism>
<evidence type="ECO:0000313" key="1">
    <source>
        <dbReference type="EMBL" id="CEP01271.1"/>
    </source>
</evidence>
<dbReference type="EMBL" id="CDSF01000112">
    <property type="protein sequence ID" value="CEP01271.1"/>
    <property type="molecule type" value="Genomic_DNA"/>
</dbReference>
<evidence type="ECO:0000313" key="2">
    <source>
        <dbReference type="EMBL" id="SPR01308.1"/>
    </source>
</evidence>
<dbReference type="Proteomes" id="UP000290189">
    <property type="component" value="Unassembled WGS sequence"/>
</dbReference>
<keyword evidence="3" id="KW-1185">Reference proteome</keyword>
<evidence type="ECO:0000313" key="3">
    <source>
        <dbReference type="Proteomes" id="UP000039324"/>
    </source>
</evidence>
<gene>
    <name evidence="1" type="ORF">PBRA_001877</name>
    <name evidence="2" type="ORF">PLBR_LOCUS8523</name>
</gene>